<keyword evidence="1" id="KW-1133">Transmembrane helix</keyword>
<evidence type="ECO:0000256" key="1">
    <source>
        <dbReference type="SAM" id="Phobius"/>
    </source>
</evidence>
<dbReference type="AlphaFoldDB" id="A0A4V6J1H4"/>
<dbReference type="Proteomes" id="UP000339249">
    <property type="component" value="Unassembled WGS sequence"/>
</dbReference>
<organism evidence="2 3">
    <name type="scientific">Raoultella terrigena</name>
    <name type="common">Klebsiella terrigena</name>
    <dbReference type="NCBI Taxonomy" id="577"/>
    <lineage>
        <taxon>Bacteria</taxon>
        <taxon>Pseudomonadati</taxon>
        <taxon>Pseudomonadota</taxon>
        <taxon>Gammaproteobacteria</taxon>
        <taxon>Enterobacterales</taxon>
        <taxon>Enterobacteriaceae</taxon>
        <taxon>Klebsiella/Raoultella group</taxon>
        <taxon>Raoultella</taxon>
    </lineage>
</organism>
<keyword evidence="1" id="KW-0472">Membrane</keyword>
<name>A0A4V6J1H4_RAOTE</name>
<evidence type="ECO:0000313" key="3">
    <source>
        <dbReference type="Proteomes" id="UP000339249"/>
    </source>
</evidence>
<gene>
    <name evidence="2" type="primary">yeeA_3</name>
    <name evidence="2" type="ORF">NCTC9185_02099</name>
</gene>
<feature type="transmembrane region" description="Helical" evidence="1">
    <location>
        <begin position="12"/>
        <end position="35"/>
    </location>
</feature>
<accession>A0A4V6J1H4</accession>
<sequence length="44" mass="4679">MNTALWRSGDVIFGSLLAMLFTGIWAAAGVSALAYPDGKLRHCP</sequence>
<reference evidence="2 3" key="1">
    <citation type="submission" date="2019-04" db="EMBL/GenBank/DDBJ databases">
        <authorList>
            <consortium name="Pathogen Informatics"/>
        </authorList>
    </citation>
    <scope>NUCLEOTIDE SEQUENCE [LARGE SCALE GENOMIC DNA]</scope>
    <source>
        <strain evidence="2 3">NCTC9185</strain>
    </source>
</reference>
<evidence type="ECO:0000313" key="2">
    <source>
        <dbReference type="EMBL" id="VTN10184.1"/>
    </source>
</evidence>
<dbReference type="EMBL" id="CABDVU010000001">
    <property type="protein sequence ID" value="VTN10184.1"/>
    <property type="molecule type" value="Genomic_DNA"/>
</dbReference>
<protein>
    <submittedName>
        <fullName evidence="2">Inner membrane protein yeeA</fullName>
    </submittedName>
</protein>
<proteinExistence type="predicted"/>
<keyword evidence="1" id="KW-0812">Transmembrane</keyword>